<comment type="similarity">
    <text evidence="2 6">Belongs to the fungal hydrophobin family.</text>
</comment>
<evidence type="ECO:0000313" key="8">
    <source>
        <dbReference type="Proteomes" id="UP000467700"/>
    </source>
</evidence>
<feature type="signal peptide" evidence="6">
    <location>
        <begin position="1"/>
        <end position="35"/>
    </location>
</feature>
<dbReference type="Pfam" id="PF01185">
    <property type="entry name" value="Hydrophobin"/>
    <property type="match status" value="1"/>
</dbReference>
<sequence length="119" mass="11750">MSNTLFRSASPSPATNMFSKVALFITAALAASAFATDTTSAIQCCNALAAPKSATATGILATAGIAVQDITALVGADCTPITVIGVGSGAACATQPVQCEKIYSHSLVGVNCTPVGVQL</sequence>
<dbReference type="EMBL" id="CACVBS010000097">
    <property type="protein sequence ID" value="CAA7270826.1"/>
    <property type="molecule type" value="Genomic_DNA"/>
</dbReference>
<keyword evidence="3 6" id="KW-0134">Cell wall</keyword>
<evidence type="ECO:0000256" key="1">
    <source>
        <dbReference type="ARBA" id="ARBA00004191"/>
    </source>
</evidence>
<dbReference type="InterPro" id="IPR001338">
    <property type="entry name" value="Class_I_Hydrophobin"/>
</dbReference>
<evidence type="ECO:0000256" key="2">
    <source>
        <dbReference type="ARBA" id="ARBA00010446"/>
    </source>
</evidence>
<accession>A0A8S0X199</accession>
<keyword evidence="4 6" id="KW-0964">Secreted</keyword>
<keyword evidence="6" id="KW-0732">Signal</keyword>
<comment type="caution">
    <text evidence="7">The sequence shown here is derived from an EMBL/GenBank/DDBJ whole genome shotgun (WGS) entry which is preliminary data.</text>
</comment>
<reference evidence="7 8" key="1">
    <citation type="submission" date="2020-01" db="EMBL/GenBank/DDBJ databases">
        <authorList>
            <person name="Gupta K D."/>
        </authorList>
    </citation>
    <scope>NUCLEOTIDE SEQUENCE [LARGE SCALE GENOMIC DNA]</scope>
</reference>
<evidence type="ECO:0000256" key="5">
    <source>
        <dbReference type="ARBA" id="ARBA00023157"/>
    </source>
</evidence>
<dbReference type="OrthoDB" id="4225815at2759"/>
<name>A0A8S0X199_CYCAE</name>
<protein>
    <recommendedName>
        <fullName evidence="6">Hydrophobin</fullName>
    </recommendedName>
</protein>
<dbReference type="GO" id="GO:0009277">
    <property type="term" value="C:fungal-type cell wall"/>
    <property type="evidence" value="ECO:0007669"/>
    <property type="project" value="InterPro"/>
</dbReference>
<organism evidence="7 8">
    <name type="scientific">Cyclocybe aegerita</name>
    <name type="common">Black poplar mushroom</name>
    <name type="synonym">Agrocybe aegerita</name>
    <dbReference type="NCBI Taxonomy" id="1973307"/>
    <lineage>
        <taxon>Eukaryota</taxon>
        <taxon>Fungi</taxon>
        <taxon>Dikarya</taxon>
        <taxon>Basidiomycota</taxon>
        <taxon>Agaricomycotina</taxon>
        <taxon>Agaricomycetes</taxon>
        <taxon>Agaricomycetidae</taxon>
        <taxon>Agaricales</taxon>
        <taxon>Agaricineae</taxon>
        <taxon>Bolbitiaceae</taxon>
        <taxon>Cyclocybe</taxon>
    </lineage>
</organism>
<dbReference type="AlphaFoldDB" id="A0A8S0X199"/>
<keyword evidence="8" id="KW-1185">Reference proteome</keyword>
<keyword evidence="5 6" id="KW-1015">Disulfide bond</keyword>
<dbReference type="CDD" id="cd23507">
    <property type="entry name" value="hydrophobin_I"/>
    <property type="match status" value="1"/>
</dbReference>
<comment type="subcellular location">
    <subcellularLocation>
        <location evidence="1 6">Secreted</location>
        <location evidence="1 6">Cell wall</location>
    </subcellularLocation>
</comment>
<dbReference type="GO" id="GO:0005199">
    <property type="term" value="F:structural constituent of cell wall"/>
    <property type="evidence" value="ECO:0007669"/>
    <property type="project" value="InterPro"/>
</dbReference>
<evidence type="ECO:0000256" key="3">
    <source>
        <dbReference type="ARBA" id="ARBA00022512"/>
    </source>
</evidence>
<proteinExistence type="inferred from homology"/>
<feature type="chain" id="PRO_5035961518" description="Hydrophobin" evidence="6">
    <location>
        <begin position="36"/>
        <end position="119"/>
    </location>
</feature>
<evidence type="ECO:0000313" key="7">
    <source>
        <dbReference type="EMBL" id="CAA7270826.1"/>
    </source>
</evidence>
<dbReference type="SMART" id="SM00075">
    <property type="entry name" value="HYDRO"/>
    <property type="match status" value="1"/>
</dbReference>
<evidence type="ECO:0000256" key="4">
    <source>
        <dbReference type="ARBA" id="ARBA00022525"/>
    </source>
</evidence>
<gene>
    <name evidence="7" type="ORF">AAE3_LOCUS13064</name>
</gene>
<dbReference type="Proteomes" id="UP000467700">
    <property type="component" value="Unassembled WGS sequence"/>
</dbReference>
<evidence type="ECO:0000256" key="6">
    <source>
        <dbReference type="RuleBase" id="RU365009"/>
    </source>
</evidence>